<dbReference type="InterPro" id="IPR040806">
    <property type="entry name" value="SpuA_C"/>
</dbReference>
<dbReference type="EMBL" id="FWDM01000029">
    <property type="protein sequence ID" value="SLM14750.1"/>
    <property type="molecule type" value="Genomic_DNA"/>
</dbReference>
<evidence type="ECO:0000256" key="5">
    <source>
        <dbReference type="ARBA" id="ARBA00023965"/>
    </source>
</evidence>
<dbReference type="EC" id="3.2.1.41" evidence="6"/>
<dbReference type="InterPro" id="IPR013784">
    <property type="entry name" value="Carb-bd-like_fold"/>
</dbReference>
<sequence>MNTQEIRKQKTRLCIIVGIVALILTACAFQPKIEEPSPLANYQTVEPGTIENMGNPKMEFIVPAHDALKPAADDIVIYYYRNDGNYEPWGFWLWAIPGGDGALVWEKTKNLEVIGNVGYLRFKKDGSTFGVNVIGSSGMFGLIPRKDSAWEKDGDQDRIIDSRAGNEWVVFQGDQKTYHYGPYVPSIEAARLISPNEIVLDLSGRYGLSLEPGPSGFSVRYADGSGEIAVVDAVNNADPANRKNNYARRVKLTLGEEVRLDRPIEVVHPSFLAPTTVNTSGLAATMADNIVPPEGFKLGAIYDAVHKSVEFRLWSPFASRVTARLYRTSLASTADYSLDLAKDPNTGVWQGSFDSVDPDGFFYEYSVFFGNKENIVLDPYALSMDAFTGQGPGRGAIVDPSKAQPEGGWQGYTDYQLEKREDAIIYEISVRDFTIAPDAGTKARPGSFLAFVEKLPYLKELGVTHIQLMPVLNFYYNNELETAYEATGRANNNNYNWGYDPHNYFTPEGWFSSNPRDPYARMRELKTLIKEIHKAGMGVILDVVYNHTATPSILDDIVPGYYYRRDAKGDLTNNSGCGNDVATEREMASRLICDSLYYLADEYKVDGFRFDLMGLIDVNTLLKARAAISAIPGKEDILFEGEGWKMYHGPALTVMNQDYMTQTNEVSVFNDEFRDILKGGGLNDRTKGLVTGRPVNTSLVFNNLAGRPMLYYKADDPGDSMNYVSAHDNLTLADNIAFNVGLSPKYPEERAEIAARAKLANFFVLTGQPIAFLHGGCERGRSKPKLNSTSEVIGEYVHNSYDASDDINQFPWTVPSEYAAMAEWVKGLIAIRKAEPGLHIGDAATISSAMKQIPHADQLSMGWTVNYGGTTLAMLVNANFDTSIDFDVGIDLSKAVVLVDADEASPQGVSKPSGIQVSGTKATVAPLTAVMLKLLTP</sequence>
<dbReference type="CDD" id="cd02860">
    <property type="entry name" value="E_set_Pullulanase"/>
    <property type="match status" value="1"/>
</dbReference>
<evidence type="ECO:0000256" key="3">
    <source>
        <dbReference type="ARBA" id="ARBA00022801"/>
    </source>
</evidence>
<dbReference type="GO" id="GO:0005975">
    <property type="term" value="P:carbohydrate metabolic process"/>
    <property type="evidence" value="ECO:0007669"/>
    <property type="project" value="InterPro"/>
</dbReference>
<dbReference type="SMART" id="SM00642">
    <property type="entry name" value="Aamy"/>
    <property type="match status" value="1"/>
</dbReference>
<dbReference type="Pfam" id="PF00128">
    <property type="entry name" value="Alpha-amylase"/>
    <property type="match status" value="1"/>
</dbReference>
<dbReference type="PROSITE" id="PS51257">
    <property type="entry name" value="PROKAR_LIPOPROTEIN"/>
    <property type="match status" value="1"/>
</dbReference>
<dbReference type="GO" id="GO:0030246">
    <property type="term" value="F:carbohydrate binding"/>
    <property type="evidence" value="ECO:0007669"/>
    <property type="project" value="InterPro"/>
</dbReference>
<dbReference type="CDD" id="cd10315">
    <property type="entry name" value="CBM41_pullulanase"/>
    <property type="match status" value="1"/>
</dbReference>
<evidence type="ECO:0000256" key="7">
    <source>
        <dbReference type="ARBA" id="ARBA00029618"/>
    </source>
</evidence>
<dbReference type="SUPFAM" id="SSF49452">
    <property type="entry name" value="Starch-binding domain-like"/>
    <property type="match status" value="1"/>
</dbReference>
<organism evidence="10">
    <name type="scientific">uncultured spirochete</name>
    <dbReference type="NCBI Taxonomy" id="156406"/>
    <lineage>
        <taxon>Bacteria</taxon>
        <taxon>Pseudomonadati</taxon>
        <taxon>Spirochaetota</taxon>
        <taxon>Spirochaetia</taxon>
        <taxon>Spirochaetales</taxon>
        <taxon>environmental samples</taxon>
    </lineage>
</organism>
<dbReference type="InterPro" id="IPR014756">
    <property type="entry name" value="Ig_E-set"/>
</dbReference>
<dbReference type="GO" id="GO:0051060">
    <property type="term" value="F:pullulanase activity"/>
    <property type="evidence" value="ECO:0007669"/>
    <property type="project" value="UniProtKB-EC"/>
</dbReference>
<dbReference type="Gene3D" id="2.60.40.1180">
    <property type="entry name" value="Golgi alpha-mannosidase II"/>
    <property type="match status" value="1"/>
</dbReference>
<dbReference type="SUPFAM" id="SSF51445">
    <property type="entry name" value="(Trans)glycosidases"/>
    <property type="match status" value="1"/>
</dbReference>
<gene>
    <name evidence="10" type="ORF">SPIROBIBN47_350059</name>
</gene>
<evidence type="ECO:0000256" key="8">
    <source>
        <dbReference type="ARBA" id="ARBA00031076"/>
    </source>
</evidence>
<dbReference type="InterPro" id="IPR013783">
    <property type="entry name" value="Ig-like_fold"/>
</dbReference>
<protein>
    <recommendedName>
        <fullName evidence="6">pullulanase</fullName>
        <ecNumber evidence="6">3.2.1.41</ecNumber>
    </recommendedName>
    <alternativeName>
        <fullName evidence="7">Alpha-dextrin endo-1,6-alpha-glucosidase</fullName>
    </alternativeName>
    <alternativeName>
        <fullName evidence="8">Pullulan 6-glucanohydrolase</fullName>
    </alternativeName>
</protein>
<evidence type="ECO:0000259" key="9">
    <source>
        <dbReference type="SMART" id="SM00642"/>
    </source>
</evidence>
<name>A0A3P3XKK6_9SPIR</name>
<dbReference type="Pfam" id="PF03714">
    <property type="entry name" value="PUD"/>
    <property type="match status" value="1"/>
</dbReference>
<keyword evidence="4" id="KW-0326">Glycosidase</keyword>
<dbReference type="SUPFAM" id="SSF81296">
    <property type="entry name" value="E set domains"/>
    <property type="match status" value="1"/>
</dbReference>
<dbReference type="InterPro" id="IPR013780">
    <property type="entry name" value="Glyco_hydro_b"/>
</dbReference>
<evidence type="ECO:0000256" key="6">
    <source>
        <dbReference type="ARBA" id="ARBA00024062"/>
    </source>
</evidence>
<dbReference type="InterPro" id="IPR005323">
    <property type="entry name" value="CBM41_pullulanase"/>
</dbReference>
<comment type="similarity">
    <text evidence="1">Belongs to the glycosyl hydrolase 13 family.</text>
</comment>
<dbReference type="Gene3D" id="3.20.20.80">
    <property type="entry name" value="Glycosidases"/>
    <property type="match status" value="1"/>
</dbReference>
<dbReference type="CDD" id="cd11341">
    <property type="entry name" value="AmyAc_Pullulanase_LD-like"/>
    <property type="match status" value="1"/>
</dbReference>
<dbReference type="AlphaFoldDB" id="A0A3P3XKK6"/>
<dbReference type="Pfam" id="PF18033">
    <property type="entry name" value="SpuA_C"/>
    <property type="match status" value="1"/>
</dbReference>
<proteinExistence type="inferred from homology"/>
<evidence type="ECO:0000256" key="2">
    <source>
        <dbReference type="ARBA" id="ARBA00022729"/>
    </source>
</evidence>
<evidence type="ECO:0000256" key="1">
    <source>
        <dbReference type="ARBA" id="ARBA00008061"/>
    </source>
</evidence>
<dbReference type="InterPro" id="IPR017853">
    <property type="entry name" value="GH"/>
</dbReference>
<keyword evidence="3 10" id="KW-0378">Hydrolase</keyword>
<dbReference type="InterPro" id="IPR006047">
    <property type="entry name" value="GH13_cat_dom"/>
</dbReference>
<dbReference type="PANTHER" id="PTHR43002">
    <property type="entry name" value="GLYCOGEN DEBRANCHING ENZYME"/>
    <property type="match status" value="1"/>
</dbReference>
<accession>A0A3P3XKK6</accession>
<dbReference type="Gene3D" id="2.60.40.10">
    <property type="entry name" value="Immunoglobulins"/>
    <property type="match status" value="1"/>
</dbReference>
<dbReference type="Pfam" id="PF02922">
    <property type="entry name" value="CBM_48"/>
    <property type="match status" value="1"/>
</dbReference>
<evidence type="ECO:0000313" key="10">
    <source>
        <dbReference type="EMBL" id="SLM14750.1"/>
    </source>
</evidence>
<dbReference type="Gene3D" id="2.60.40.1110">
    <property type="match status" value="1"/>
</dbReference>
<feature type="domain" description="Glycosyl hydrolase family 13 catalytic" evidence="9">
    <location>
        <begin position="427"/>
        <end position="832"/>
    </location>
</feature>
<keyword evidence="2" id="KW-0732">Signal</keyword>
<evidence type="ECO:0000256" key="4">
    <source>
        <dbReference type="ARBA" id="ARBA00023295"/>
    </source>
</evidence>
<reference evidence="10" key="1">
    <citation type="submission" date="2017-02" db="EMBL/GenBank/DDBJ databases">
        <authorList>
            <person name="Regsiter A."/>
            <person name="William W."/>
        </authorList>
    </citation>
    <scope>NUCLEOTIDE SEQUENCE</scope>
    <source>
        <strain evidence="10">Bib</strain>
    </source>
</reference>
<dbReference type="InterPro" id="IPR004193">
    <property type="entry name" value="Glyco_hydro_13_N"/>
</dbReference>
<comment type="catalytic activity">
    <reaction evidence="5">
        <text>Hydrolysis of (1-&gt;6)-alpha-D-glucosidic linkages in pullulan, amylopectin and glycogen, and in the alpha- and beta-limit dextrins of amylopectin and glycogen.</text>
        <dbReference type="EC" id="3.2.1.41"/>
    </reaction>
</comment>